<dbReference type="HOGENOM" id="CLU_053041_0_0_1"/>
<proteinExistence type="predicted"/>
<keyword evidence="1" id="KW-0812">Transmembrane</keyword>
<organism evidence="3">
    <name type="scientific">Caenorhabditis remanei</name>
    <name type="common">Caenorhabditis vulgaris</name>
    <dbReference type="NCBI Taxonomy" id="31234"/>
    <lineage>
        <taxon>Eukaryota</taxon>
        <taxon>Metazoa</taxon>
        <taxon>Ecdysozoa</taxon>
        <taxon>Nematoda</taxon>
        <taxon>Chromadorea</taxon>
        <taxon>Rhabditida</taxon>
        <taxon>Rhabditina</taxon>
        <taxon>Rhabditomorpha</taxon>
        <taxon>Rhabditoidea</taxon>
        <taxon>Rhabditidae</taxon>
        <taxon>Peloderinae</taxon>
        <taxon>Caenorhabditis</taxon>
    </lineage>
</organism>
<reference evidence="2" key="1">
    <citation type="submission" date="2007-07" db="EMBL/GenBank/DDBJ databases">
        <title>PCAP assembly of the Caenorhabditis remanei genome.</title>
        <authorList>
            <consortium name="The Caenorhabditis remanei Sequencing Consortium"/>
            <person name="Wilson R.K."/>
        </authorList>
    </citation>
    <scope>NUCLEOTIDE SEQUENCE [LARGE SCALE GENOMIC DNA]</scope>
    <source>
        <strain evidence="2">PB4641</strain>
    </source>
</reference>
<keyword evidence="1" id="KW-1133">Transmembrane helix</keyword>
<keyword evidence="3" id="KW-1185">Reference proteome</keyword>
<accession>E3M9T5</accession>
<dbReference type="InterPro" id="IPR019425">
    <property type="entry name" value="7TM_GPCR_serpentine_rcpt_Srt"/>
</dbReference>
<feature type="transmembrane region" description="Helical" evidence="1">
    <location>
        <begin position="103"/>
        <end position="126"/>
    </location>
</feature>
<keyword evidence="1" id="KW-0472">Membrane</keyword>
<feature type="transmembrane region" description="Helical" evidence="1">
    <location>
        <begin position="239"/>
        <end position="260"/>
    </location>
</feature>
<evidence type="ECO:0000313" key="3">
    <source>
        <dbReference type="Proteomes" id="UP000008281"/>
    </source>
</evidence>
<dbReference type="PANTHER" id="PTHR23021:SF23">
    <property type="entry name" value="G_PROTEIN_RECEP_F1_2 DOMAIN-CONTAINING PROTEIN-RELATED"/>
    <property type="match status" value="1"/>
</dbReference>
<protein>
    <submittedName>
        <fullName evidence="2">Uncharacterized protein</fullName>
    </submittedName>
</protein>
<dbReference type="InParanoid" id="E3M9T5"/>
<dbReference type="AlphaFoldDB" id="E3M9T5"/>
<dbReference type="SUPFAM" id="SSF81321">
    <property type="entry name" value="Family A G protein-coupled receptor-like"/>
    <property type="match status" value="1"/>
</dbReference>
<feature type="transmembrane region" description="Helical" evidence="1">
    <location>
        <begin position="199"/>
        <end position="218"/>
    </location>
</feature>
<gene>
    <name evidence="2" type="ORF">CRE_14732</name>
</gene>
<dbReference type="PANTHER" id="PTHR23021">
    <property type="entry name" value="SERPENTINE RECEPTOR, CLASS T"/>
    <property type="match status" value="1"/>
</dbReference>
<evidence type="ECO:0000313" key="2">
    <source>
        <dbReference type="EMBL" id="EFO96362.1"/>
    </source>
</evidence>
<feature type="transmembrane region" description="Helical" evidence="1">
    <location>
        <begin position="146"/>
        <end position="168"/>
    </location>
</feature>
<evidence type="ECO:0000256" key="1">
    <source>
        <dbReference type="SAM" id="Phobius"/>
    </source>
</evidence>
<sequence>MVAFMTNRFQLNDFYKCPLSAERMDLMAVSWKPIPLYFFGSGIIFTLAYFVCFLAMLQLKRHPSNILMLKLAIYDILQLSVNSTATGFFGFYQIDYCDYPKSIFIAGTIGNGAWLAGAPFAVLVSFERLAEVAGGRMSDVFTKRNFRTLLILLLFWEFYCFFIANPALFNSEAHAWFFAPSFSKNPDIYYNPVHSVINYGLPILLLAINASLVHFLLFKTNYHISQWLYKKKIQIIAQGLVLTIFHASTGIIYEIMQHYAVPSWMFIVGELSWQQSSAMMPVVYLTLNRSIQNQVMYLMIPKNLRFKWGIKNVKETIAQENNQNAGALYVAPPAPAGGAAGGCGAKVGPQPQVSNGIHWD</sequence>
<dbReference type="Proteomes" id="UP000008281">
    <property type="component" value="Unassembled WGS sequence"/>
</dbReference>
<feature type="transmembrane region" description="Helical" evidence="1">
    <location>
        <begin position="34"/>
        <end position="59"/>
    </location>
</feature>
<feature type="transmembrane region" description="Helical" evidence="1">
    <location>
        <begin position="71"/>
        <end position="91"/>
    </location>
</feature>
<dbReference type="OMA" id="AYECPAN"/>
<dbReference type="Gene3D" id="1.20.1070.10">
    <property type="entry name" value="Rhodopsin 7-helix transmembrane proteins"/>
    <property type="match status" value="1"/>
</dbReference>
<dbReference type="Pfam" id="PF10321">
    <property type="entry name" value="7TM_GPCR_Srt"/>
    <property type="match status" value="1"/>
</dbReference>
<dbReference type="EMBL" id="DS268430">
    <property type="protein sequence ID" value="EFO96362.1"/>
    <property type="molecule type" value="Genomic_DNA"/>
</dbReference>
<dbReference type="OrthoDB" id="5834716at2759"/>
<name>E3M9T5_CAERE</name>
<dbReference type="STRING" id="31234.E3M9T5"/>